<dbReference type="Proteomes" id="UP000676336">
    <property type="component" value="Unassembled WGS sequence"/>
</dbReference>
<organism evidence="2 5">
    <name type="scientific">Rotaria magnacalcarata</name>
    <dbReference type="NCBI Taxonomy" id="392030"/>
    <lineage>
        <taxon>Eukaryota</taxon>
        <taxon>Metazoa</taxon>
        <taxon>Spiralia</taxon>
        <taxon>Gnathifera</taxon>
        <taxon>Rotifera</taxon>
        <taxon>Eurotatoria</taxon>
        <taxon>Bdelloidea</taxon>
        <taxon>Philodinida</taxon>
        <taxon>Philodinidae</taxon>
        <taxon>Rotaria</taxon>
    </lineage>
</organism>
<proteinExistence type="predicted"/>
<dbReference type="AlphaFoldDB" id="A0A8S3DDR9"/>
<evidence type="ECO:0000313" key="3">
    <source>
        <dbReference type="EMBL" id="CAF5118947.1"/>
    </source>
</evidence>
<name>A0A8S3DDR9_9BILA</name>
<feature type="coiled-coil region" evidence="1">
    <location>
        <begin position="83"/>
        <end position="110"/>
    </location>
</feature>
<reference evidence="2" key="1">
    <citation type="submission" date="2021-02" db="EMBL/GenBank/DDBJ databases">
        <authorList>
            <person name="Nowell W R."/>
        </authorList>
    </citation>
    <scope>NUCLEOTIDE SEQUENCE</scope>
</reference>
<sequence length="136" mass="15550">MALNNSRKHLAISPKFDLIQLSSYVQTLASSLYNYLKQTIFHQQANHRQLSIQLELTETETCALEILQSHTSVSSIQAPTNTIDKKLNDIEQLESMINRLKSVSQKKSHERFHPTTRSENLTLNCCRDCSGEIYVV</sequence>
<gene>
    <name evidence="3" type="ORF">BYL167_LOCUS66778</name>
    <name evidence="4" type="ORF">GIL414_LOCUS81717</name>
    <name evidence="2" type="ORF">SMN809_LOCUS56329</name>
</gene>
<evidence type="ECO:0000313" key="4">
    <source>
        <dbReference type="EMBL" id="CAF5216148.1"/>
    </source>
</evidence>
<dbReference type="Proteomes" id="UP000681967">
    <property type="component" value="Unassembled WGS sequence"/>
</dbReference>
<evidence type="ECO:0000313" key="2">
    <source>
        <dbReference type="EMBL" id="CAF4991721.1"/>
    </source>
</evidence>
<dbReference type="EMBL" id="CAJOBH010244026">
    <property type="protein sequence ID" value="CAF5118947.1"/>
    <property type="molecule type" value="Genomic_DNA"/>
</dbReference>
<dbReference type="EMBL" id="CAJOBJ010358195">
    <property type="protein sequence ID" value="CAF5216148.1"/>
    <property type="molecule type" value="Genomic_DNA"/>
</dbReference>
<dbReference type="PANTHER" id="PTHR13066:SF2">
    <property type="entry name" value="GOLGIN-45"/>
    <property type="match status" value="1"/>
</dbReference>
<keyword evidence="1" id="KW-0175">Coiled coil</keyword>
<dbReference type="GO" id="GO:0007030">
    <property type="term" value="P:Golgi organization"/>
    <property type="evidence" value="ECO:0007669"/>
    <property type="project" value="InterPro"/>
</dbReference>
<dbReference type="InterPro" id="IPR027095">
    <property type="entry name" value="Golgin-45"/>
</dbReference>
<comment type="caution">
    <text evidence="2">The sequence shown here is derived from an EMBL/GenBank/DDBJ whole genome shotgun (WGS) entry which is preliminary data.</text>
</comment>
<protein>
    <submittedName>
        <fullName evidence="2">Uncharacterized protein</fullName>
    </submittedName>
</protein>
<dbReference type="GO" id="GO:0043001">
    <property type="term" value="P:Golgi to plasma membrane protein transport"/>
    <property type="evidence" value="ECO:0007669"/>
    <property type="project" value="InterPro"/>
</dbReference>
<evidence type="ECO:0000256" key="1">
    <source>
        <dbReference type="SAM" id="Coils"/>
    </source>
</evidence>
<accession>A0A8S3DDR9</accession>
<evidence type="ECO:0000313" key="5">
    <source>
        <dbReference type="Proteomes" id="UP000676336"/>
    </source>
</evidence>
<dbReference type="Proteomes" id="UP000681720">
    <property type="component" value="Unassembled WGS sequence"/>
</dbReference>
<dbReference type="GO" id="GO:0000139">
    <property type="term" value="C:Golgi membrane"/>
    <property type="evidence" value="ECO:0007669"/>
    <property type="project" value="TreeGrafter"/>
</dbReference>
<dbReference type="PANTHER" id="PTHR13066">
    <property type="entry name" value="BASIC LEUCINE ZIPPER NUCLEAR FACTOR 1 BLZF1 PROTEIN"/>
    <property type="match status" value="1"/>
</dbReference>
<dbReference type="EMBL" id="CAJOBI010200993">
    <property type="protein sequence ID" value="CAF4991721.1"/>
    <property type="molecule type" value="Genomic_DNA"/>
</dbReference>